<gene>
    <name evidence="2" type="ORF">KHQ06_28240</name>
</gene>
<evidence type="ECO:0000313" key="2">
    <source>
        <dbReference type="EMBL" id="QVI20114.1"/>
    </source>
</evidence>
<keyword evidence="1" id="KW-0732">Signal</keyword>
<proteinExistence type="predicted"/>
<dbReference type="Proteomes" id="UP000683310">
    <property type="component" value="Chromosome"/>
</dbReference>
<organism evidence="2 3">
    <name type="scientific">Nocardia tengchongensis</name>
    <dbReference type="NCBI Taxonomy" id="2055889"/>
    <lineage>
        <taxon>Bacteria</taxon>
        <taxon>Bacillati</taxon>
        <taxon>Actinomycetota</taxon>
        <taxon>Actinomycetes</taxon>
        <taxon>Mycobacteriales</taxon>
        <taxon>Nocardiaceae</taxon>
        <taxon>Nocardia</taxon>
    </lineage>
</organism>
<reference evidence="2 3" key="1">
    <citation type="submission" date="2021-04" db="EMBL/GenBank/DDBJ databases">
        <title>Nocardia tengchongensis.</title>
        <authorList>
            <person name="Zhuang k."/>
            <person name="Ran Y."/>
            <person name="Li W."/>
        </authorList>
    </citation>
    <scope>NUCLEOTIDE SEQUENCE [LARGE SCALE GENOMIC DNA]</scope>
    <source>
        <strain evidence="2 3">CFH S0057</strain>
    </source>
</reference>
<name>A0ABX8CKM3_9NOCA</name>
<keyword evidence="3" id="KW-1185">Reference proteome</keyword>
<protein>
    <recommendedName>
        <fullName evidence="4">Lipoprotein</fullName>
    </recommendedName>
</protein>
<feature type="signal peptide" evidence="1">
    <location>
        <begin position="1"/>
        <end position="17"/>
    </location>
</feature>
<evidence type="ECO:0000256" key="1">
    <source>
        <dbReference type="SAM" id="SignalP"/>
    </source>
</evidence>
<dbReference type="PROSITE" id="PS51257">
    <property type="entry name" value="PROKAR_LIPOPROTEIN"/>
    <property type="match status" value="1"/>
</dbReference>
<evidence type="ECO:0008006" key="4">
    <source>
        <dbReference type="Google" id="ProtNLM"/>
    </source>
</evidence>
<feature type="chain" id="PRO_5046286998" description="Lipoprotein" evidence="1">
    <location>
        <begin position="18"/>
        <end position="53"/>
    </location>
</feature>
<accession>A0ABX8CKM3</accession>
<dbReference type="EMBL" id="CP074371">
    <property type="protein sequence ID" value="QVI20114.1"/>
    <property type="molecule type" value="Genomic_DNA"/>
</dbReference>
<evidence type="ECO:0000313" key="3">
    <source>
        <dbReference type="Proteomes" id="UP000683310"/>
    </source>
</evidence>
<sequence>MPATRIPILLALTVVAAAGCSSGGGTETPPASLTGRTFVSTRCRARRFRVAGR</sequence>